<dbReference type="Proteomes" id="UP001364617">
    <property type="component" value="Unassembled WGS sequence"/>
</dbReference>
<organism evidence="2 3">
    <name type="scientific">Phoxinus phoxinus</name>
    <name type="common">Eurasian minnow</name>
    <dbReference type="NCBI Taxonomy" id="58324"/>
    <lineage>
        <taxon>Eukaryota</taxon>
        <taxon>Metazoa</taxon>
        <taxon>Chordata</taxon>
        <taxon>Craniata</taxon>
        <taxon>Vertebrata</taxon>
        <taxon>Euteleostomi</taxon>
        <taxon>Actinopterygii</taxon>
        <taxon>Neopterygii</taxon>
        <taxon>Teleostei</taxon>
        <taxon>Ostariophysi</taxon>
        <taxon>Cypriniformes</taxon>
        <taxon>Leuciscidae</taxon>
        <taxon>Phoxininae</taxon>
        <taxon>Phoxinus</taxon>
    </lineage>
</organism>
<evidence type="ECO:0000313" key="2">
    <source>
        <dbReference type="EMBL" id="KAK7118933.1"/>
    </source>
</evidence>
<dbReference type="EMBL" id="JAYKXH010000062">
    <property type="protein sequence ID" value="KAK7118933.1"/>
    <property type="molecule type" value="Genomic_DNA"/>
</dbReference>
<keyword evidence="1" id="KW-0175">Coiled coil</keyword>
<gene>
    <name evidence="2" type="ORF">R3I93_023111</name>
</gene>
<feature type="coiled-coil region" evidence="1">
    <location>
        <begin position="27"/>
        <end position="54"/>
    </location>
</feature>
<dbReference type="AlphaFoldDB" id="A0AAN9C3H4"/>
<name>A0AAN9C3H4_9TELE</name>
<proteinExistence type="predicted"/>
<reference evidence="2 3" key="1">
    <citation type="submission" date="2024-02" db="EMBL/GenBank/DDBJ databases">
        <title>Chromosome-level genome assembly of the Eurasian Minnow (Phoxinus phoxinus).</title>
        <authorList>
            <person name="Oriowo T.O."/>
            <person name="Martin S."/>
            <person name="Stange M."/>
            <person name="Chrysostomakis Y."/>
            <person name="Brown T."/>
            <person name="Winkler S."/>
            <person name="Kukowka S."/>
            <person name="Myers E.W."/>
            <person name="Bohne A."/>
        </authorList>
    </citation>
    <scope>NUCLEOTIDE SEQUENCE [LARGE SCALE GENOMIC DNA]</scope>
    <source>
        <strain evidence="2">ZFMK-TIS-60720</strain>
        <tissue evidence="2">Whole Organism</tissue>
    </source>
</reference>
<evidence type="ECO:0000313" key="3">
    <source>
        <dbReference type="Proteomes" id="UP001364617"/>
    </source>
</evidence>
<keyword evidence="3" id="KW-1185">Reference proteome</keyword>
<sequence length="69" mass="7954">MAKFGDLKAFLESSLNEIFRATVSDILDSVEQTVSEYQHKIQRIESENDDLRKRLCAKEKRTNHIKTGA</sequence>
<accession>A0AAN9C3H4</accession>
<comment type="caution">
    <text evidence="2">The sequence shown here is derived from an EMBL/GenBank/DDBJ whole genome shotgun (WGS) entry which is preliminary data.</text>
</comment>
<evidence type="ECO:0000256" key="1">
    <source>
        <dbReference type="SAM" id="Coils"/>
    </source>
</evidence>
<protein>
    <submittedName>
        <fullName evidence="2">Uncharacterized protein</fullName>
    </submittedName>
</protein>